<dbReference type="PANTHER" id="PTHR44535:SF1">
    <property type="entry name" value="SERINE_THREONINE-PROTEIN KINASE NEK9"/>
    <property type="match status" value="1"/>
</dbReference>
<dbReference type="InterPro" id="IPR001245">
    <property type="entry name" value="Ser-Thr/Tyr_kinase_cat_dom"/>
</dbReference>
<dbReference type="AlphaFoldDB" id="A0A8S1ENH5"/>
<feature type="signal peptide" evidence="5">
    <location>
        <begin position="1"/>
        <end position="18"/>
    </location>
</feature>
<dbReference type="InterPro" id="IPR000719">
    <property type="entry name" value="Prot_kinase_dom"/>
</dbReference>
<keyword evidence="2" id="KW-0067">ATP-binding</keyword>
<keyword evidence="4" id="KW-0472">Membrane</keyword>
<evidence type="ECO:0000256" key="1">
    <source>
        <dbReference type="ARBA" id="ARBA00022741"/>
    </source>
</evidence>
<keyword evidence="4" id="KW-0812">Transmembrane</keyword>
<protein>
    <recommendedName>
        <fullName evidence="6">Protein kinase domain-containing protein</fullName>
    </recommendedName>
</protein>
<reference evidence="7 8" key="1">
    <citation type="submission" date="2020-04" db="EMBL/GenBank/DDBJ databases">
        <authorList>
            <person name="Laetsch R D."/>
            <person name="Stevens L."/>
            <person name="Kumar S."/>
            <person name="Blaxter L. M."/>
        </authorList>
    </citation>
    <scope>NUCLEOTIDE SEQUENCE [LARGE SCALE GENOMIC DNA]</scope>
</reference>
<evidence type="ECO:0000256" key="4">
    <source>
        <dbReference type="SAM" id="Phobius"/>
    </source>
</evidence>
<gene>
    <name evidence="7" type="ORF">CBOVIS_LOCUS3857</name>
</gene>
<organism evidence="7 8">
    <name type="scientific">Caenorhabditis bovis</name>
    <dbReference type="NCBI Taxonomy" id="2654633"/>
    <lineage>
        <taxon>Eukaryota</taxon>
        <taxon>Metazoa</taxon>
        <taxon>Ecdysozoa</taxon>
        <taxon>Nematoda</taxon>
        <taxon>Chromadorea</taxon>
        <taxon>Rhabditida</taxon>
        <taxon>Rhabditina</taxon>
        <taxon>Rhabditomorpha</taxon>
        <taxon>Rhabditoidea</taxon>
        <taxon>Rhabditidae</taxon>
        <taxon>Peloderinae</taxon>
        <taxon>Caenorhabditis</taxon>
    </lineage>
</organism>
<accession>A0A8S1ENH5</accession>
<dbReference type="PROSITE" id="PS50011">
    <property type="entry name" value="PROTEIN_KINASE_DOM"/>
    <property type="match status" value="1"/>
</dbReference>
<dbReference type="Proteomes" id="UP000494206">
    <property type="component" value="Unassembled WGS sequence"/>
</dbReference>
<feature type="domain" description="Protein kinase" evidence="6">
    <location>
        <begin position="649"/>
        <end position="977"/>
    </location>
</feature>
<evidence type="ECO:0000256" key="3">
    <source>
        <dbReference type="SAM" id="MobiDB-lite"/>
    </source>
</evidence>
<keyword evidence="8" id="KW-1185">Reference proteome</keyword>
<evidence type="ECO:0000259" key="6">
    <source>
        <dbReference type="PROSITE" id="PS50011"/>
    </source>
</evidence>
<sequence length="977" mass="110598">MNIKLIILTISFWNLLNCSLHQIETPPFPVFGPCQRRCVKQFGELVQKTTNIDTIYTQVNVFNRTDFSLCKLGCNSPGYNDLHLPAFRYGQSAYQDILSKSSGTPLRVNVVRDVHILCLDTIKSANTTSHRNMTGSVLLQMDPSIDSFNLVHFVEIVARNSDDVTDDNILFQDWCYANNCNVTFAISREMENLQIRVRLSTFDDYGPLGGVVLSKWYILNDIIAQASMEFKLVDLKWRDDKAAAKLALDHGNQAVSIPKCTMQIYYKTALSSEFKIVPFKLDFTQKVLLKRLEFGQNYQVQLKPSDSDELIGSSSFDVPECRQMVDDMSMCAPPPVTEFSSSWNSTVGNGYALSFKWAYLTDAGNSTHITMSHFMLLLNPLITPRNEKCQKLEPIRRDITWTHRKVMFFVPDAECNYEAEIFAIDAKQRRSEGIKIKISRINEPSYMSLLLSNEIPLSIFFVIFVIFILCMIIITILVYLNRKKVVKKNVEELNYDSNSSRLVYAFVDANNTSRTVIGVRPLSSMFNSENMVPRLYAYNVHDKVQRCFPPHHSDMHAYYPYVQNSTTPISILNGPMATSTPIRDEDHPYETITDFCNESDISDDVFEFPEESSSPLSMNDSFKAIAQSANIPMPPFSLAEAHPQMKAVLVHELSITKGLEQDVDPKWKLVNVVDIIRGGSFSMKFGRNYSAEVKQAMKRELEIIKDLPPHLNCVRFDGLAITRWDKNPFQVVGLLFENCRGGTLRRYIHAVGTVLRRKAITSPNGNLTDLRSEETPSPPSSGYDSMKRDATATPDVSFERSMVSTALRFCQFSEQISAALEHLHRAGIVHTHVTTSCIYLFRDYDDPLDVLCDQMVKLGDFGNAATCADEVVVDHNLQPPEVAMGKRYEAKGDIWQLGTCLVEIASLGHTYQLQKEIPLSGVDEYDKNAPIMVIHEAARKCLNSRNRPSASDLRGVFQTDSTRNMVNLEQINQSLLV</sequence>
<dbReference type="SUPFAM" id="SSF56112">
    <property type="entry name" value="Protein kinase-like (PK-like)"/>
    <property type="match status" value="1"/>
</dbReference>
<dbReference type="Gene3D" id="1.10.510.10">
    <property type="entry name" value="Transferase(Phosphotransferase) domain 1"/>
    <property type="match status" value="1"/>
</dbReference>
<feature type="region of interest" description="Disordered" evidence="3">
    <location>
        <begin position="765"/>
        <end position="790"/>
    </location>
</feature>
<dbReference type="PANTHER" id="PTHR44535">
    <property type="entry name" value="PROTEIN CBG16200"/>
    <property type="match status" value="1"/>
</dbReference>
<evidence type="ECO:0000256" key="5">
    <source>
        <dbReference type="SAM" id="SignalP"/>
    </source>
</evidence>
<feature type="transmembrane region" description="Helical" evidence="4">
    <location>
        <begin position="457"/>
        <end position="480"/>
    </location>
</feature>
<evidence type="ECO:0000256" key="2">
    <source>
        <dbReference type="ARBA" id="ARBA00022840"/>
    </source>
</evidence>
<evidence type="ECO:0000313" key="7">
    <source>
        <dbReference type="EMBL" id="CAB3401049.1"/>
    </source>
</evidence>
<dbReference type="InterPro" id="IPR051997">
    <property type="entry name" value="STK_NEK"/>
</dbReference>
<proteinExistence type="predicted"/>
<keyword evidence="1" id="KW-0547">Nucleotide-binding</keyword>
<comment type="caution">
    <text evidence="7">The sequence shown here is derived from an EMBL/GenBank/DDBJ whole genome shotgun (WGS) entry which is preliminary data.</text>
</comment>
<dbReference type="Pfam" id="PF07714">
    <property type="entry name" value="PK_Tyr_Ser-Thr"/>
    <property type="match status" value="1"/>
</dbReference>
<dbReference type="GO" id="GO:0005524">
    <property type="term" value="F:ATP binding"/>
    <property type="evidence" value="ECO:0007669"/>
    <property type="project" value="UniProtKB-KW"/>
</dbReference>
<dbReference type="GO" id="GO:0004672">
    <property type="term" value="F:protein kinase activity"/>
    <property type="evidence" value="ECO:0007669"/>
    <property type="project" value="InterPro"/>
</dbReference>
<dbReference type="InterPro" id="IPR011009">
    <property type="entry name" value="Kinase-like_dom_sf"/>
</dbReference>
<keyword evidence="4" id="KW-1133">Transmembrane helix</keyword>
<evidence type="ECO:0000313" key="8">
    <source>
        <dbReference type="Proteomes" id="UP000494206"/>
    </source>
</evidence>
<dbReference type="EMBL" id="CADEPM010000002">
    <property type="protein sequence ID" value="CAB3401049.1"/>
    <property type="molecule type" value="Genomic_DNA"/>
</dbReference>
<keyword evidence="5" id="KW-0732">Signal</keyword>
<name>A0A8S1ENH5_9PELO</name>
<feature type="chain" id="PRO_5035718980" description="Protein kinase domain-containing protein" evidence="5">
    <location>
        <begin position="19"/>
        <end position="977"/>
    </location>
</feature>
<dbReference type="OrthoDB" id="5785107at2759"/>